<keyword evidence="2" id="KW-0812">Transmembrane</keyword>
<dbReference type="OrthoDB" id="214784at2157"/>
<feature type="transmembrane region" description="Helical" evidence="2">
    <location>
        <begin position="74"/>
        <end position="96"/>
    </location>
</feature>
<reference evidence="3 4" key="1">
    <citation type="journal article" date="2014" name="PLoS Genet.">
        <title>Phylogenetically driven sequencing of extremely halophilic archaea reveals strategies for static and dynamic osmo-response.</title>
        <authorList>
            <person name="Becker E.A."/>
            <person name="Seitzer P.M."/>
            <person name="Tritt A."/>
            <person name="Larsen D."/>
            <person name="Krusor M."/>
            <person name="Yao A.I."/>
            <person name="Wu D."/>
            <person name="Madern D."/>
            <person name="Eisen J.A."/>
            <person name="Darling A.E."/>
            <person name="Facciotti M.T."/>
        </authorList>
    </citation>
    <scope>NUCLEOTIDE SEQUENCE [LARGE SCALE GENOMIC DNA]</scope>
    <source>
        <strain evidence="3 4">DSM 12281</strain>
    </source>
</reference>
<accession>L9ZG47</accession>
<feature type="transmembrane region" description="Helical" evidence="2">
    <location>
        <begin position="12"/>
        <end position="31"/>
    </location>
</feature>
<feature type="compositionally biased region" description="Low complexity" evidence="1">
    <location>
        <begin position="139"/>
        <end position="158"/>
    </location>
</feature>
<comment type="caution">
    <text evidence="3">The sequence shown here is derived from an EMBL/GenBank/DDBJ whole genome shotgun (WGS) entry which is preliminary data.</text>
</comment>
<gene>
    <name evidence="3" type="ORF">C484_20802</name>
</gene>
<feature type="region of interest" description="Disordered" evidence="1">
    <location>
        <begin position="104"/>
        <end position="171"/>
    </location>
</feature>
<dbReference type="STRING" id="1230458.C484_20802"/>
<dbReference type="RefSeq" id="WP_006827728.1">
    <property type="nucleotide sequence ID" value="NZ_AOIL01000068.1"/>
</dbReference>
<organism evidence="3 4">
    <name type="scientific">Natrialba taiwanensis DSM 12281</name>
    <dbReference type="NCBI Taxonomy" id="1230458"/>
    <lineage>
        <taxon>Archaea</taxon>
        <taxon>Methanobacteriati</taxon>
        <taxon>Methanobacteriota</taxon>
        <taxon>Stenosarchaea group</taxon>
        <taxon>Halobacteria</taxon>
        <taxon>Halobacteriales</taxon>
        <taxon>Natrialbaceae</taxon>
        <taxon>Natrialba</taxon>
    </lineage>
</organism>
<proteinExistence type="predicted"/>
<keyword evidence="4" id="KW-1185">Reference proteome</keyword>
<protein>
    <recommendedName>
        <fullName evidence="5">NADH dehydrogenase-like complex subunit J2</fullName>
    </recommendedName>
</protein>
<dbReference type="EMBL" id="AOIL01000068">
    <property type="protein sequence ID" value="ELY85319.1"/>
    <property type="molecule type" value="Genomic_DNA"/>
</dbReference>
<evidence type="ECO:0000256" key="2">
    <source>
        <dbReference type="SAM" id="Phobius"/>
    </source>
</evidence>
<evidence type="ECO:0000313" key="4">
    <source>
        <dbReference type="Proteomes" id="UP000011648"/>
    </source>
</evidence>
<dbReference type="PATRIC" id="fig|1230458.4.peg.4190"/>
<sequence length="171" mass="17282">MTTKPRLRVGRVLLPGVLAVGLFGLMALIVLNTSFGGSQGFPESIAITSELGYAMFQLDELQSTAGSIPNTESFLAAFFLIAVVLDAALDGAIVLAKREEGGKPVVALPSQRDDAEPARSATGRETVADGGSDSTESVTTTGSDADSATDSTAAGNGNDDNDGDGNTGGDA</sequence>
<name>L9ZG47_9EURY</name>
<evidence type="ECO:0000256" key="1">
    <source>
        <dbReference type="SAM" id="MobiDB-lite"/>
    </source>
</evidence>
<keyword evidence="2" id="KW-0472">Membrane</keyword>
<keyword evidence="2" id="KW-1133">Transmembrane helix</keyword>
<evidence type="ECO:0008006" key="5">
    <source>
        <dbReference type="Google" id="ProtNLM"/>
    </source>
</evidence>
<evidence type="ECO:0000313" key="3">
    <source>
        <dbReference type="EMBL" id="ELY85319.1"/>
    </source>
</evidence>
<dbReference type="AlphaFoldDB" id="L9ZG47"/>
<dbReference type="Proteomes" id="UP000011648">
    <property type="component" value="Unassembled WGS sequence"/>
</dbReference>